<dbReference type="SMART" id="SM00355">
    <property type="entry name" value="ZnF_C2H2"/>
    <property type="match status" value="10"/>
</dbReference>
<keyword evidence="12" id="KW-1185">Reference proteome</keyword>
<evidence type="ECO:0000256" key="1">
    <source>
        <dbReference type="ARBA" id="ARBA00004123"/>
    </source>
</evidence>
<dbReference type="PROSITE" id="PS50157">
    <property type="entry name" value="ZINC_FINGER_C2H2_2"/>
    <property type="match status" value="3"/>
</dbReference>
<keyword evidence="4 8" id="KW-0863">Zinc-finger</keyword>
<dbReference type="EMBL" id="GGMS01002184">
    <property type="protein sequence ID" value="MBY71387.1"/>
    <property type="molecule type" value="Transcribed_RNA"/>
</dbReference>
<evidence type="ECO:0000256" key="7">
    <source>
        <dbReference type="ARBA" id="ARBA00023242"/>
    </source>
</evidence>
<sequence length="1703" mass="193089">MLGSSLHHSRNMSFPHGGSVIHNNMPPTVTKKMGGGRLNAVVNKLHLAKQCSTDNSFSNNMTSSEQSHLSIIQNLLNPVPPSNSEKKSLRAPPALFPLTSEVTIQRYPVVHPIQERPLDVFQRLKRLGTDIEMEQFRNETTLIPVSTPPQCASVSCIPTNSFKSSPPATSLIVMPKTNVFNNRKIPEPSVVLEVKVTPKQKAQNIYYNNKTDLKSYVFSIDQSQISIINNGHKLYSCNVCSGIYQRRGALKKHYLKAHINYHYLTTRDMQIAGFKGDRLEKMVEKWRSTKGQVGYYHCHKCCVSFVTSLELRNHVINHPPSLQSLTVKKLPDIITNVCELCLYCDKKIENEEDRKSHLSKMHPPKRRCHICTYCQLNFFDLYTLHKHMCTNHEDIYYGCAECKERFNSRELAKNHRTICLNNLCIKLESDNGMKKEHLKEEPPKVEIIELPIDEPKIIDIKKESFVDELKKDETKKKEDSKIEELKKDDPKKEETKKDEPKKKEESKSYPFYCPDCKKGFTQQPNLARHMSLGHGKKLEYKKSKKLLQPANKVVLSKKLVKTQEKELKDEIQDLSAKGTQYVYLNNKNELVSKQGVPFDISYMNLEIQNRIRRMVPSLNPSPSPVEEDISSLEVDAASSYGYPSSHDAEREKLEGFSGEWLYPRSYICSACPATCSNIWDIFYHKWNVHPNVLCHHYDIPIDQLPSQKWRPERNLSRKGLLSECEEQKIELPQCTKCGKMENDIAQLHRHLLDCGGDTEWLKTMIHTTKSPNNKKSRKNWRPFNFRRRKNGRARHGLKRTAPTPPLPIVKTKPGDAESVSRMIADLPPKRVTRRLVFETPNGNSQATINSKSVCSKVPIDTSSRNPTVSNLTTFSKKIKKPLPVVTETAVLVSEAPDFLRSLNIMRAPVKPAENTLPCNKTETEEIIAAMKETLMASPAPTPVILPKKRKRPVYDFKQLSEKIAKHDHNEILDPIVKSVDENIEEIVPVPVPVPAVVKNKGKKLMNEIEIGLIKQNRLRRKREIPSKAFEKTSVPLKKAKIENQEKNIVELTPAKKPKIQTSSKKILKLPEKKTIDENFVSKIQTRNRKKNFIEESLSKEILIEKEDKPTNNNNESCSSFVDFESSQEITSKILPTQKKTVKVNPFKPKAKNRRKPGVFFGSRKRKRNIKTENKTQQLTSNKVDDTPLSDVKPNLDCSDSNPLITEQKEKVCDEKLKNTSVSDITIQKTPQEVLEKSDENEFLKETVIEENKATAPISTDIKESKEPEEVAEPRWHSQSDTFFEMSSSISLGSILSSVNQILEGPDCNVTGTEVNDYSWTELQRAMGATDEEMAILQNFGSNSSRDGQDVTSENRLDLLDLDCKQDNTENNQEKVDTQPDTEMNFKCKVCDKCYKGVAAFRIHSLDVHSIEDPELVNVIKSDYLLVCWVCKLIIEGGPEELDEHMAKDHEFDDTPNSENGKELKNKMVSKLGEILDQALKNLISSTQKPSADKAWSGGAITLLGKLCALRNNEKGTTVSSSIANSALAKDLRKVIGRNTNGSSAKIQPKKLQSAHAIRQNARLAALSEAAQRLTPMIDSDDSTSIYKCPICNIGFETTSTRNKHISRAHNSPKKSNRVETAYQSNSTCQSLQVATIPEEVPELPSKVRPMFSLGAMNRRGLKKFNSTCSEEVRARAKQALRDLEIKSRLKHYTFSGDQQPSPS</sequence>
<dbReference type="RefSeq" id="XP_025424659.1">
    <property type="nucleotide sequence ID" value="XM_025568874.1"/>
</dbReference>
<name>A0A2S2Q0S7_9HEMI</name>
<evidence type="ECO:0000313" key="11">
    <source>
        <dbReference type="EMBL" id="MBY71387.1"/>
    </source>
</evidence>
<feature type="region of interest" description="Disordered" evidence="9">
    <location>
        <begin position="769"/>
        <end position="818"/>
    </location>
</feature>
<feature type="region of interest" description="Disordered" evidence="9">
    <location>
        <begin position="476"/>
        <end position="507"/>
    </location>
</feature>
<evidence type="ECO:0000256" key="2">
    <source>
        <dbReference type="ARBA" id="ARBA00022723"/>
    </source>
</evidence>
<dbReference type="OrthoDB" id="6382392at2759"/>
<proteinExistence type="predicted"/>
<keyword evidence="6" id="KW-0238">DNA-binding</keyword>
<dbReference type="PANTHER" id="PTHR16515:SF49">
    <property type="entry name" value="GASTRULA ZINC FINGER PROTEIN XLCGF49.1-LIKE-RELATED"/>
    <property type="match status" value="1"/>
</dbReference>
<protein>
    <submittedName>
        <fullName evidence="13">Uncharacterized protein LOC112693687 isoform X1</fullName>
    </submittedName>
</protein>
<dbReference type="GO" id="GO:0010468">
    <property type="term" value="P:regulation of gene expression"/>
    <property type="evidence" value="ECO:0007669"/>
    <property type="project" value="TreeGrafter"/>
</dbReference>
<gene>
    <name evidence="13" type="primary">LOC112693687</name>
    <name evidence="11" type="ORF">g.177730</name>
</gene>
<evidence type="ECO:0000256" key="9">
    <source>
        <dbReference type="SAM" id="MobiDB-lite"/>
    </source>
</evidence>
<keyword evidence="7" id="KW-0539">Nucleus</keyword>
<dbReference type="InterPro" id="IPR050331">
    <property type="entry name" value="Zinc_finger"/>
</dbReference>
<evidence type="ECO:0000256" key="5">
    <source>
        <dbReference type="ARBA" id="ARBA00022833"/>
    </source>
</evidence>
<evidence type="ECO:0000256" key="8">
    <source>
        <dbReference type="PROSITE-ProRule" id="PRU00042"/>
    </source>
</evidence>
<dbReference type="Gene3D" id="3.30.160.60">
    <property type="entry name" value="Classic Zinc Finger"/>
    <property type="match status" value="1"/>
</dbReference>
<feature type="domain" description="C2H2-type" evidence="10">
    <location>
        <begin position="511"/>
        <end position="538"/>
    </location>
</feature>
<feature type="region of interest" description="Disordered" evidence="9">
    <location>
        <begin position="1142"/>
        <end position="1200"/>
    </location>
</feature>
<dbReference type="Pfam" id="PF00096">
    <property type="entry name" value="zf-C2H2"/>
    <property type="match status" value="1"/>
</dbReference>
<feature type="compositionally biased region" description="Basic residues" evidence="9">
    <location>
        <begin position="1148"/>
        <end position="1168"/>
    </location>
</feature>
<dbReference type="GO" id="GO:0003677">
    <property type="term" value="F:DNA binding"/>
    <property type="evidence" value="ECO:0007669"/>
    <property type="project" value="UniProtKB-KW"/>
</dbReference>
<reference evidence="13" key="2">
    <citation type="submission" date="2025-04" db="UniProtKB">
        <authorList>
            <consortium name="RefSeq"/>
        </authorList>
    </citation>
    <scope>IDENTIFICATION</scope>
    <source>
        <tissue evidence="13">Whole body</tissue>
    </source>
</reference>
<organism evidence="11">
    <name type="scientific">Sipha flava</name>
    <name type="common">yellow sugarcane aphid</name>
    <dbReference type="NCBI Taxonomy" id="143950"/>
    <lineage>
        <taxon>Eukaryota</taxon>
        <taxon>Metazoa</taxon>
        <taxon>Ecdysozoa</taxon>
        <taxon>Arthropoda</taxon>
        <taxon>Hexapoda</taxon>
        <taxon>Insecta</taxon>
        <taxon>Pterygota</taxon>
        <taxon>Neoptera</taxon>
        <taxon>Paraneoptera</taxon>
        <taxon>Hemiptera</taxon>
        <taxon>Sternorrhyncha</taxon>
        <taxon>Aphidomorpha</taxon>
        <taxon>Aphidoidea</taxon>
        <taxon>Aphididae</taxon>
        <taxon>Sipha</taxon>
    </lineage>
</organism>
<evidence type="ECO:0000256" key="4">
    <source>
        <dbReference type="ARBA" id="ARBA00022771"/>
    </source>
</evidence>
<evidence type="ECO:0000256" key="6">
    <source>
        <dbReference type="ARBA" id="ARBA00023125"/>
    </source>
</evidence>
<evidence type="ECO:0000259" key="10">
    <source>
        <dbReference type="PROSITE" id="PS50157"/>
    </source>
</evidence>
<dbReference type="PANTHER" id="PTHR16515">
    <property type="entry name" value="PR DOMAIN ZINC FINGER PROTEIN"/>
    <property type="match status" value="1"/>
</dbReference>
<dbReference type="GO" id="GO:0008270">
    <property type="term" value="F:zinc ion binding"/>
    <property type="evidence" value="ECO:0007669"/>
    <property type="project" value="UniProtKB-KW"/>
</dbReference>
<feature type="region of interest" description="Disordered" evidence="9">
    <location>
        <begin position="1"/>
        <end position="23"/>
    </location>
</feature>
<dbReference type="PROSITE" id="PS00028">
    <property type="entry name" value="ZINC_FINGER_C2H2_1"/>
    <property type="match status" value="6"/>
</dbReference>
<keyword evidence="5" id="KW-0862">Zinc</keyword>
<accession>A0A2S2Q0S7</accession>
<comment type="subcellular location">
    <subcellularLocation>
        <location evidence="1">Nucleus</location>
    </subcellularLocation>
</comment>
<evidence type="ECO:0000256" key="3">
    <source>
        <dbReference type="ARBA" id="ARBA00022737"/>
    </source>
</evidence>
<evidence type="ECO:0000313" key="12">
    <source>
        <dbReference type="Proteomes" id="UP000694846"/>
    </source>
</evidence>
<keyword evidence="3" id="KW-0677">Repeat</keyword>
<evidence type="ECO:0000313" key="13">
    <source>
        <dbReference type="RefSeq" id="XP_025424659.1"/>
    </source>
</evidence>
<feature type="domain" description="C2H2-type" evidence="10">
    <location>
        <begin position="1385"/>
        <end position="1413"/>
    </location>
</feature>
<feature type="compositionally biased region" description="Basic residues" evidence="9">
    <location>
        <begin position="772"/>
        <end position="798"/>
    </location>
</feature>
<feature type="domain" description="C2H2-type" evidence="10">
    <location>
        <begin position="1586"/>
        <end position="1614"/>
    </location>
</feature>
<reference evidence="11" key="1">
    <citation type="submission" date="2018-04" db="EMBL/GenBank/DDBJ databases">
        <title>Transcriptome assembly of Sipha flava.</title>
        <authorList>
            <person name="Scully E.D."/>
            <person name="Geib S.M."/>
            <person name="Palmer N.A."/>
            <person name="Koch K."/>
            <person name="Bradshaw J."/>
            <person name="Heng-Moss T."/>
            <person name="Sarath G."/>
        </authorList>
    </citation>
    <scope>NUCLEOTIDE SEQUENCE</scope>
</reference>
<dbReference type="InterPro" id="IPR013087">
    <property type="entry name" value="Znf_C2H2_type"/>
</dbReference>
<dbReference type="GeneID" id="112693687"/>
<dbReference type="Proteomes" id="UP000694846">
    <property type="component" value="Unplaced"/>
</dbReference>
<keyword evidence="2" id="KW-0479">Metal-binding</keyword>
<dbReference type="GO" id="GO:0005634">
    <property type="term" value="C:nucleus"/>
    <property type="evidence" value="ECO:0007669"/>
    <property type="project" value="UniProtKB-SubCell"/>
</dbReference>